<evidence type="ECO:0000256" key="1">
    <source>
        <dbReference type="SAM" id="MobiDB-lite"/>
    </source>
</evidence>
<feature type="region of interest" description="Disordered" evidence="1">
    <location>
        <begin position="33"/>
        <end position="53"/>
    </location>
</feature>
<name>A0ABX5XUH0_9BACT</name>
<feature type="transmembrane region" description="Helical" evidence="2">
    <location>
        <begin position="9"/>
        <end position="30"/>
    </location>
</feature>
<evidence type="ECO:0000313" key="3">
    <source>
        <dbReference type="EMBL" id="QDV84921.1"/>
    </source>
</evidence>
<feature type="compositionally biased region" description="Acidic residues" evidence="1">
    <location>
        <begin position="43"/>
        <end position="53"/>
    </location>
</feature>
<reference evidence="3 4" key="1">
    <citation type="submission" date="2019-02" db="EMBL/GenBank/DDBJ databases">
        <title>Deep-cultivation of Planctomycetes and their phenomic and genomic characterization uncovers novel biology.</title>
        <authorList>
            <person name="Wiegand S."/>
            <person name="Jogler M."/>
            <person name="Boedeker C."/>
            <person name="Pinto D."/>
            <person name="Vollmers J."/>
            <person name="Rivas-Marin E."/>
            <person name="Kohn T."/>
            <person name="Peeters S.H."/>
            <person name="Heuer A."/>
            <person name="Rast P."/>
            <person name="Oberbeckmann S."/>
            <person name="Bunk B."/>
            <person name="Jeske O."/>
            <person name="Meyerdierks A."/>
            <person name="Storesund J.E."/>
            <person name="Kallscheuer N."/>
            <person name="Luecker S."/>
            <person name="Lage O.M."/>
            <person name="Pohl T."/>
            <person name="Merkel B.J."/>
            <person name="Hornburger P."/>
            <person name="Mueller R.-W."/>
            <person name="Bruemmer F."/>
            <person name="Labrenz M."/>
            <person name="Spormann A.M."/>
            <person name="Op den Camp H."/>
            <person name="Overmann J."/>
            <person name="Amann R."/>
            <person name="Jetten M.S.M."/>
            <person name="Mascher T."/>
            <person name="Medema M.H."/>
            <person name="Devos D.P."/>
            <person name="Kaster A.-K."/>
            <person name="Ovreas L."/>
            <person name="Rohde M."/>
            <person name="Galperin M.Y."/>
            <person name="Jogler C."/>
        </authorList>
    </citation>
    <scope>NUCLEOTIDE SEQUENCE [LARGE SCALE GENOMIC DNA]</scope>
    <source>
        <strain evidence="3 4">TBK1r</strain>
    </source>
</reference>
<protein>
    <submittedName>
        <fullName evidence="3">Uncharacterized protein</fullName>
    </submittedName>
</protein>
<accession>A0ABX5XUH0</accession>
<gene>
    <name evidence="3" type="ORF">TBK1r_38730</name>
</gene>
<evidence type="ECO:0000313" key="4">
    <source>
        <dbReference type="Proteomes" id="UP000318081"/>
    </source>
</evidence>
<dbReference type="RefSeq" id="WP_419581503.1">
    <property type="nucleotide sequence ID" value="NZ_CP036432.1"/>
</dbReference>
<keyword evidence="2" id="KW-0812">Transmembrane</keyword>
<organism evidence="3 4">
    <name type="scientific">Stieleria magnilauensis</name>
    <dbReference type="NCBI Taxonomy" id="2527963"/>
    <lineage>
        <taxon>Bacteria</taxon>
        <taxon>Pseudomonadati</taxon>
        <taxon>Planctomycetota</taxon>
        <taxon>Planctomycetia</taxon>
        <taxon>Pirellulales</taxon>
        <taxon>Pirellulaceae</taxon>
        <taxon>Stieleria</taxon>
    </lineage>
</organism>
<evidence type="ECO:0000256" key="2">
    <source>
        <dbReference type="SAM" id="Phobius"/>
    </source>
</evidence>
<keyword evidence="2" id="KW-1133">Transmembrane helix</keyword>
<keyword evidence="2" id="KW-0472">Membrane</keyword>
<keyword evidence="4" id="KW-1185">Reference proteome</keyword>
<sequence length="53" mass="5811">MDAFIQDNPLFVCVVLILVVGVFFACYLLGGFDGRNDGWDSGDSWDSDCGDMD</sequence>
<dbReference type="Proteomes" id="UP000318081">
    <property type="component" value="Chromosome"/>
</dbReference>
<proteinExistence type="predicted"/>
<dbReference type="EMBL" id="CP036432">
    <property type="protein sequence ID" value="QDV84921.1"/>
    <property type="molecule type" value="Genomic_DNA"/>
</dbReference>